<organism evidence="2">
    <name type="scientific">Fagus sylvatica</name>
    <name type="common">Beechnut</name>
    <dbReference type="NCBI Taxonomy" id="28930"/>
    <lineage>
        <taxon>Eukaryota</taxon>
        <taxon>Viridiplantae</taxon>
        <taxon>Streptophyta</taxon>
        <taxon>Embryophyta</taxon>
        <taxon>Tracheophyta</taxon>
        <taxon>Spermatophyta</taxon>
        <taxon>Magnoliopsida</taxon>
        <taxon>eudicotyledons</taxon>
        <taxon>Gunneridae</taxon>
        <taxon>Pentapetalae</taxon>
        <taxon>rosids</taxon>
        <taxon>fabids</taxon>
        <taxon>Fagales</taxon>
        <taxon>Fagaceae</taxon>
        <taxon>Fagus</taxon>
    </lineage>
</organism>
<accession>A0A2N9ERQ4</accession>
<gene>
    <name evidence="2" type="ORF">FSB_LOCUS5335</name>
</gene>
<keyword evidence="1" id="KW-1133">Transmembrane helix</keyword>
<name>A0A2N9ERQ4_FAGSY</name>
<protein>
    <submittedName>
        <fullName evidence="2">Uncharacterized protein</fullName>
    </submittedName>
</protein>
<dbReference type="AlphaFoldDB" id="A0A2N9ERQ4"/>
<evidence type="ECO:0000256" key="1">
    <source>
        <dbReference type="SAM" id="Phobius"/>
    </source>
</evidence>
<dbReference type="EMBL" id="OIVN01000272">
    <property type="protein sequence ID" value="SPC77453.1"/>
    <property type="molecule type" value="Genomic_DNA"/>
</dbReference>
<proteinExistence type="predicted"/>
<keyword evidence="1" id="KW-0472">Membrane</keyword>
<sequence>MESPTPTTTKEVGQASKERRFKHNILMDLAARLYDGEHPTRLSDLEAGLAGFDGSIGRSGLVLTASGSRWWSRPGSRGGGEYGVRLAVEELRRGSRGGSLVAAEDGGGARMVTVSALGLGVLMGASVGLGFGYLGGVVVSAWGGVD</sequence>
<evidence type="ECO:0000313" key="2">
    <source>
        <dbReference type="EMBL" id="SPC77453.1"/>
    </source>
</evidence>
<keyword evidence="1" id="KW-0812">Transmembrane</keyword>
<reference evidence="2" key="1">
    <citation type="submission" date="2018-02" db="EMBL/GenBank/DDBJ databases">
        <authorList>
            <person name="Cohen D.B."/>
            <person name="Kent A.D."/>
        </authorList>
    </citation>
    <scope>NUCLEOTIDE SEQUENCE</scope>
</reference>
<feature type="transmembrane region" description="Helical" evidence="1">
    <location>
        <begin position="119"/>
        <end position="143"/>
    </location>
</feature>